<evidence type="ECO:0000313" key="3">
    <source>
        <dbReference type="EMBL" id="CAG7829320.1"/>
    </source>
</evidence>
<dbReference type="InterPro" id="IPR001300">
    <property type="entry name" value="Peptidase_C2_calpain_cat"/>
</dbReference>
<protein>
    <recommendedName>
        <fullName evidence="2">Calpain catalytic domain-containing protein</fullName>
    </recommendedName>
</protein>
<evidence type="ECO:0000313" key="4">
    <source>
        <dbReference type="Proteomes" id="UP000708208"/>
    </source>
</evidence>
<sequence length="62" mass="7068">RKEFIDDEFPPNRKSVGILSEKIKGNIKWLRPPAIKCYSKVQQDWSVCEDISPSNVTQGSFG</sequence>
<gene>
    <name evidence="3" type="ORF">AFUS01_LOCUS39189</name>
</gene>
<name>A0A8J2PMQ5_9HEXA</name>
<dbReference type="GO" id="GO:0006508">
    <property type="term" value="P:proteolysis"/>
    <property type="evidence" value="ECO:0007669"/>
    <property type="project" value="InterPro"/>
</dbReference>
<feature type="domain" description="Calpain catalytic" evidence="2">
    <location>
        <begin position="3"/>
        <end position="62"/>
    </location>
</feature>
<dbReference type="Proteomes" id="UP000708208">
    <property type="component" value="Unassembled WGS sequence"/>
</dbReference>
<dbReference type="Pfam" id="PF00648">
    <property type="entry name" value="Peptidase_C2"/>
    <property type="match status" value="1"/>
</dbReference>
<comment type="caution">
    <text evidence="3">The sequence shown here is derived from an EMBL/GenBank/DDBJ whole genome shotgun (WGS) entry which is preliminary data.</text>
</comment>
<evidence type="ECO:0000259" key="2">
    <source>
        <dbReference type="PROSITE" id="PS50203"/>
    </source>
</evidence>
<feature type="non-terminal residue" evidence="3">
    <location>
        <position position="1"/>
    </location>
</feature>
<organism evidence="3 4">
    <name type="scientific">Allacma fusca</name>
    <dbReference type="NCBI Taxonomy" id="39272"/>
    <lineage>
        <taxon>Eukaryota</taxon>
        <taxon>Metazoa</taxon>
        <taxon>Ecdysozoa</taxon>
        <taxon>Arthropoda</taxon>
        <taxon>Hexapoda</taxon>
        <taxon>Collembola</taxon>
        <taxon>Symphypleona</taxon>
        <taxon>Sminthuridae</taxon>
        <taxon>Allacma</taxon>
    </lineage>
</organism>
<comment type="caution">
    <text evidence="1">Lacks conserved residue(s) required for the propagation of feature annotation.</text>
</comment>
<keyword evidence="4" id="KW-1185">Reference proteome</keyword>
<dbReference type="EMBL" id="CAJVCH010550991">
    <property type="protein sequence ID" value="CAG7829320.1"/>
    <property type="molecule type" value="Genomic_DNA"/>
</dbReference>
<accession>A0A8J2PMQ5</accession>
<reference evidence="3" key="1">
    <citation type="submission" date="2021-06" db="EMBL/GenBank/DDBJ databases">
        <authorList>
            <person name="Hodson N. C."/>
            <person name="Mongue J. A."/>
            <person name="Jaron S. K."/>
        </authorList>
    </citation>
    <scope>NUCLEOTIDE SEQUENCE</scope>
</reference>
<dbReference type="AlphaFoldDB" id="A0A8J2PMQ5"/>
<evidence type="ECO:0000256" key="1">
    <source>
        <dbReference type="PROSITE-ProRule" id="PRU00239"/>
    </source>
</evidence>
<dbReference type="PROSITE" id="PS50203">
    <property type="entry name" value="CALPAIN_CAT"/>
    <property type="match status" value="1"/>
</dbReference>
<feature type="non-terminal residue" evidence="3">
    <location>
        <position position="62"/>
    </location>
</feature>
<dbReference type="GO" id="GO:0004198">
    <property type="term" value="F:calcium-dependent cysteine-type endopeptidase activity"/>
    <property type="evidence" value="ECO:0007669"/>
    <property type="project" value="InterPro"/>
</dbReference>
<proteinExistence type="predicted"/>